<dbReference type="Proteomes" id="UP001144978">
    <property type="component" value="Unassembled WGS sequence"/>
</dbReference>
<keyword evidence="2" id="KW-1185">Reference proteome</keyword>
<comment type="caution">
    <text evidence="1">The sequence shown here is derived from an EMBL/GenBank/DDBJ whole genome shotgun (WGS) entry which is preliminary data.</text>
</comment>
<organism evidence="1 2">
    <name type="scientific">Trametes sanguinea</name>
    <dbReference type="NCBI Taxonomy" id="158606"/>
    <lineage>
        <taxon>Eukaryota</taxon>
        <taxon>Fungi</taxon>
        <taxon>Dikarya</taxon>
        <taxon>Basidiomycota</taxon>
        <taxon>Agaricomycotina</taxon>
        <taxon>Agaricomycetes</taxon>
        <taxon>Polyporales</taxon>
        <taxon>Polyporaceae</taxon>
        <taxon>Trametes</taxon>
    </lineage>
</organism>
<dbReference type="EMBL" id="JANSHE010000678">
    <property type="protein sequence ID" value="KAJ3008112.1"/>
    <property type="molecule type" value="Genomic_DNA"/>
</dbReference>
<sequence>MEEIEPSTPPLDGEDMEEVDIDMAAFEEELKEQLADPGVEADPDAEAEGEEDEDDFLVGAMSPVVERQPVSLSRFAGGGADFGDDDDYSSSDESDED</sequence>
<protein>
    <submittedName>
        <fullName evidence="1">Uncharacterized protein</fullName>
    </submittedName>
</protein>
<proteinExistence type="predicted"/>
<gene>
    <name evidence="1" type="ORF">NUW54_g3281</name>
</gene>
<evidence type="ECO:0000313" key="2">
    <source>
        <dbReference type="Proteomes" id="UP001144978"/>
    </source>
</evidence>
<name>A0ACC1Q3S0_9APHY</name>
<reference evidence="1" key="1">
    <citation type="submission" date="2022-08" db="EMBL/GenBank/DDBJ databases">
        <title>Genome Sequence of Pycnoporus sanguineus.</title>
        <authorList>
            <person name="Buettner E."/>
        </authorList>
    </citation>
    <scope>NUCLEOTIDE SEQUENCE</scope>
    <source>
        <strain evidence="1">CG-C14</strain>
    </source>
</reference>
<evidence type="ECO:0000313" key="1">
    <source>
        <dbReference type="EMBL" id="KAJ3008112.1"/>
    </source>
</evidence>
<accession>A0ACC1Q3S0</accession>